<feature type="region of interest" description="Disordered" evidence="1">
    <location>
        <begin position="313"/>
        <end position="335"/>
    </location>
</feature>
<keyword evidence="3" id="KW-1185">Reference proteome</keyword>
<reference evidence="2 3" key="1">
    <citation type="submission" date="2018-06" db="EMBL/GenBank/DDBJ databases">
        <title>Three novel Pseudomonas species isolated from symptomatic oak.</title>
        <authorList>
            <person name="Bueno-Gonzalez V."/>
            <person name="Brady C."/>
        </authorList>
    </citation>
    <scope>NUCLEOTIDE SEQUENCE [LARGE SCALE GENOMIC DNA]</scope>
    <source>
        <strain evidence="2 3">P9A</strain>
    </source>
</reference>
<dbReference type="RefSeq" id="WP_131179284.1">
    <property type="nucleotide sequence ID" value="NZ_QJUI01000005.1"/>
</dbReference>
<name>A0A4Q9QQT8_9GAMM</name>
<dbReference type="Pfam" id="PF13646">
    <property type="entry name" value="HEAT_2"/>
    <property type="match status" value="1"/>
</dbReference>
<accession>A0A4Q9QQT8</accession>
<dbReference type="InterPro" id="IPR011989">
    <property type="entry name" value="ARM-like"/>
</dbReference>
<evidence type="ECO:0000313" key="2">
    <source>
        <dbReference type="EMBL" id="TBU81482.1"/>
    </source>
</evidence>
<evidence type="ECO:0000256" key="1">
    <source>
        <dbReference type="SAM" id="MobiDB-lite"/>
    </source>
</evidence>
<dbReference type="SUPFAM" id="SSF48371">
    <property type="entry name" value="ARM repeat"/>
    <property type="match status" value="1"/>
</dbReference>
<dbReference type="EMBL" id="QJUI01000005">
    <property type="protein sequence ID" value="TBU81482.1"/>
    <property type="molecule type" value="Genomic_DNA"/>
</dbReference>
<proteinExistence type="predicted"/>
<comment type="caution">
    <text evidence="2">The sequence shown here is derived from an EMBL/GenBank/DDBJ whole genome shotgun (WGS) entry which is preliminary data.</text>
</comment>
<dbReference type="Proteomes" id="UP000292302">
    <property type="component" value="Unassembled WGS sequence"/>
</dbReference>
<sequence length="416" mass="46266">MSLGETVSVILEQHSEEASFLAGLRSYAVGAPHYDLEHLDDLDRRIEAHLDGLQIAGLKALHLVLEQLSPYSQGEVFAAVALALRLSNDAALNDLYRHLEENPDGEPSLVAALGWLDWQQIAALVERHLNAANARQRRIALAACGLHRHDPGPALLSALGHADPSVLACAARTAGQLRRRDLLQALRTHRLHGDDSVRFWINWASTQMGDQEALGTLRLFAEQPGAFRQPALEVLLAWQPREVSIAWLRGLMQSPEHRRMVIQALGMFGDPQTIPWLIRQMHELPFARVAAEAFTLISGADLAELDLELSVYPDYDSGPNDDPDDPHVDMDPDTDLPWPDPHKVEHWWQGRQHSLQTGVGHLLGQPFSEQQCLAVLHSGMQRQRLAAACLLARYRPASALFPTDAPAHRQKQLLNH</sequence>
<dbReference type="InterPro" id="IPR011959">
    <property type="entry name" value="CHP02270"/>
</dbReference>
<dbReference type="AlphaFoldDB" id="A0A4Q9QQT8"/>
<evidence type="ECO:0008006" key="4">
    <source>
        <dbReference type="Google" id="ProtNLM"/>
    </source>
</evidence>
<gene>
    <name evidence="2" type="ORF">DNK06_06790</name>
</gene>
<dbReference type="InterPro" id="IPR016024">
    <property type="entry name" value="ARM-type_fold"/>
</dbReference>
<organism evidence="2 3">
    <name type="scientific">Phytopseudomonas daroniae</name>
    <dbReference type="NCBI Taxonomy" id="2487519"/>
    <lineage>
        <taxon>Bacteria</taxon>
        <taxon>Pseudomonadati</taxon>
        <taxon>Pseudomonadota</taxon>
        <taxon>Gammaproteobacteria</taxon>
        <taxon>Pseudomonadales</taxon>
        <taxon>Pseudomonadaceae</taxon>
        <taxon>Phytopseudomonas</taxon>
    </lineage>
</organism>
<dbReference type="OrthoDB" id="8089803at2"/>
<dbReference type="NCBIfam" id="TIGR02270">
    <property type="entry name" value="TIGR02270 family protein"/>
    <property type="match status" value="1"/>
</dbReference>
<dbReference type="Gene3D" id="1.25.10.10">
    <property type="entry name" value="Leucine-rich Repeat Variant"/>
    <property type="match status" value="1"/>
</dbReference>
<protein>
    <recommendedName>
        <fullName evidence="4">TIGR02270 family protein</fullName>
    </recommendedName>
</protein>
<evidence type="ECO:0000313" key="3">
    <source>
        <dbReference type="Proteomes" id="UP000292302"/>
    </source>
</evidence>